<dbReference type="InterPro" id="IPR000700">
    <property type="entry name" value="PAS-assoc_C"/>
</dbReference>
<evidence type="ECO:0000256" key="7">
    <source>
        <dbReference type="ARBA" id="ARBA00022840"/>
    </source>
</evidence>
<feature type="region of interest" description="Disordered" evidence="9">
    <location>
        <begin position="1"/>
        <end position="24"/>
    </location>
</feature>
<dbReference type="RefSeq" id="WP_184385403.1">
    <property type="nucleotide sequence ID" value="NZ_JACIDJ010000005.1"/>
</dbReference>
<dbReference type="InterPro" id="IPR036890">
    <property type="entry name" value="HATPase_C_sf"/>
</dbReference>
<dbReference type="Pfam" id="PF08448">
    <property type="entry name" value="PAS_4"/>
    <property type="match status" value="1"/>
</dbReference>
<dbReference type="Gene3D" id="3.30.565.10">
    <property type="entry name" value="Histidine kinase-like ATPase, C-terminal domain"/>
    <property type="match status" value="1"/>
</dbReference>
<keyword evidence="7" id="KW-0067">ATP-binding</keyword>
<dbReference type="InterPro" id="IPR013656">
    <property type="entry name" value="PAS_4"/>
</dbReference>
<accession>A0A840AHB2</accession>
<dbReference type="NCBIfam" id="TIGR00229">
    <property type="entry name" value="sensory_box"/>
    <property type="match status" value="1"/>
</dbReference>
<dbReference type="SMART" id="SM00091">
    <property type="entry name" value="PAS"/>
    <property type="match status" value="1"/>
</dbReference>
<feature type="transmembrane region" description="Helical" evidence="10">
    <location>
        <begin position="34"/>
        <end position="57"/>
    </location>
</feature>
<dbReference type="SUPFAM" id="SSF55785">
    <property type="entry name" value="PYP-like sensor domain (PAS domain)"/>
    <property type="match status" value="1"/>
</dbReference>
<evidence type="ECO:0000256" key="1">
    <source>
        <dbReference type="ARBA" id="ARBA00000085"/>
    </source>
</evidence>
<dbReference type="SMART" id="SM00388">
    <property type="entry name" value="HisKA"/>
    <property type="match status" value="1"/>
</dbReference>
<keyword evidence="10" id="KW-0812">Transmembrane</keyword>
<dbReference type="PRINTS" id="PR00344">
    <property type="entry name" value="BCTRLSENSOR"/>
</dbReference>
<dbReference type="PROSITE" id="PS50112">
    <property type="entry name" value="PAS"/>
    <property type="match status" value="1"/>
</dbReference>
<dbReference type="CDD" id="cd00082">
    <property type="entry name" value="HisKA"/>
    <property type="match status" value="1"/>
</dbReference>
<evidence type="ECO:0000313" key="15">
    <source>
        <dbReference type="Proteomes" id="UP000553193"/>
    </source>
</evidence>
<evidence type="ECO:0000259" key="13">
    <source>
        <dbReference type="PROSITE" id="PS50113"/>
    </source>
</evidence>
<organism evidence="14 15">
    <name type="scientific">Roseococcus suduntuyensis</name>
    <dbReference type="NCBI Taxonomy" id="455361"/>
    <lineage>
        <taxon>Bacteria</taxon>
        <taxon>Pseudomonadati</taxon>
        <taxon>Pseudomonadota</taxon>
        <taxon>Alphaproteobacteria</taxon>
        <taxon>Acetobacterales</taxon>
        <taxon>Roseomonadaceae</taxon>
        <taxon>Roseococcus</taxon>
    </lineage>
</organism>
<evidence type="ECO:0000259" key="11">
    <source>
        <dbReference type="PROSITE" id="PS50109"/>
    </source>
</evidence>
<keyword evidence="3" id="KW-0597">Phosphoprotein</keyword>
<keyword evidence="15" id="KW-1185">Reference proteome</keyword>
<dbReference type="InterPro" id="IPR005467">
    <property type="entry name" value="His_kinase_dom"/>
</dbReference>
<evidence type="ECO:0000256" key="9">
    <source>
        <dbReference type="SAM" id="MobiDB-lite"/>
    </source>
</evidence>
<feature type="domain" description="PAS" evidence="12">
    <location>
        <begin position="401"/>
        <end position="471"/>
    </location>
</feature>
<dbReference type="Proteomes" id="UP000553193">
    <property type="component" value="Unassembled WGS sequence"/>
</dbReference>
<dbReference type="GO" id="GO:0000155">
    <property type="term" value="F:phosphorelay sensor kinase activity"/>
    <property type="evidence" value="ECO:0007669"/>
    <property type="project" value="InterPro"/>
</dbReference>
<evidence type="ECO:0000256" key="10">
    <source>
        <dbReference type="SAM" id="Phobius"/>
    </source>
</evidence>
<dbReference type="PROSITE" id="PS50113">
    <property type="entry name" value="PAC"/>
    <property type="match status" value="1"/>
</dbReference>
<dbReference type="InterPro" id="IPR035965">
    <property type="entry name" value="PAS-like_dom_sf"/>
</dbReference>
<evidence type="ECO:0000313" key="14">
    <source>
        <dbReference type="EMBL" id="MBB3899554.1"/>
    </source>
</evidence>
<sequence length="765" mass="80372">MLGHSTAAASLQPGDLPAEAGGHAQPAPGLARHITLLALLLLMPALALGLITSFNLASRLRAGMEASFAAAAAAGALAVADQVETRAVLLEALAASPLIDAGPAAEEDFRQQARRALGGRGPWITLVSTAAPDRPPLHTRGEAEGPPPLPAAALAQVMRDGVAVVDRHGEEGAGRRDQLLLVVPVLRDRVVLGALASPVTQTVLLEALSRATRPPGAFLMLLDPDGAVVAAHGLAPDDADWTAPPSLRAALAAGGAATQRAPGGAATLRAPGGATTLRAPGPEGVSAVLFAAPLPLAGWVVVAGQAESRFSAGWTGPALLQWGGGLAMIALGLLLAGQFARRLLAALAAIRAPRPGGLRVAEFEALGATIAATEGALRQEAARAERAAARTTHLARTAEDDRLLLESVVRSVPEPIFVKDRDLRYVLINDAAARSMGWNERDCIGRTAAEMTRPDVVERFDTQDRTVLAAGRTMEFEDQIVLERGVTRCYRTIKAPWRDSAGRVLGVVGVARDVTRRRAAEERLRAAEAAMRRIARADSLTVMSLGIAHELNQPLTAASNFQRASLRWLDQAASDPGRLAAARSAIEEASAETLRAAAILRQMRDFIDRGQTERTTVELGPLLADTMALFRAARAEEKLPVELDVPEGGHAVMGDRVQLQQVFVNLLRNAIEATEGQTERGLAVSLKAEGGMARVILADRGPGLPEEVTERMFEPFVSTRAEGMGIGLSIARTIIESHGGRITARARPGGGTEFVLDLPLHMALA</sequence>
<evidence type="ECO:0000256" key="6">
    <source>
        <dbReference type="ARBA" id="ARBA00022777"/>
    </source>
</evidence>
<evidence type="ECO:0000256" key="4">
    <source>
        <dbReference type="ARBA" id="ARBA00022679"/>
    </source>
</evidence>
<dbReference type="InterPro" id="IPR004358">
    <property type="entry name" value="Sig_transdc_His_kin-like_C"/>
</dbReference>
<dbReference type="PANTHER" id="PTHR43065">
    <property type="entry name" value="SENSOR HISTIDINE KINASE"/>
    <property type="match status" value="1"/>
</dbReference>
<dbReference type="PROSITE" id="PS50109">
    <property type="entry name" value="HIS_KIN"/>
    <property type="match status" value="1"/>
</dbReference>
<keyword evidence="4" id="KW-0808">Transferase</keyword>
<dbReference type="Gene3D" id="1.10.287.130">
    <property type="match status" value="1"/>
</dbReference>
<feature type="domain" description="Histidine kinase" evidence="11">
    <location>
        <begin position="546"/>
        <end position="762"/>
    </location>
</feature>
<dbReference type="CDD" id="cd00130">
    <property type="entry name" value="PAS"/>
    <property type="match status" value="1"/>
</dbReference>
<keyword evidence="5" id="KW-0547">Nucleotide-binding</keyword>
<dbReference type="Pfam" id="PF02518">
    <property type="entry name" value="HATPase_c"/>
    <property type="match status" value="1"/>
</dbReference>
<keyword evidence="10" id="KW-1133">Transmembrane helix</keyword>
<gene>
    <name evidence="14" type="ORF">GGQ83_003006</name>
</gene>
<evidence type="ECO:0000256" key="8">
    <source>
        <dbReference type="ARBA" id="ARBA00023012"/>
    </source>
</evidence>
<keyword evidence="6" id="KW-0418">Kinase</keyword>
<proteinExistence type="predicted"/>
<dbReference type="AlphaFoldDB" id="A0A840AHB2"/>
<dbReference type="EC" id="2.7.13.3" evidence="2"/>
<evidence type="ECO:0000256" key="5">
    <source>
        <dbReference type="ARBA" id="ARBA00022741"/>
    </source>
</evidence>
<reference evidence="14 15" key="1">
    <citation type="submission" date="2020-08" db="EMBL/GenBank/DDBJ databases">
        <title>Genomic Encyclopedia of Type Strains, Phase IV (KMG-IV): sequencing the most valuable type-strain genomes for metagenomic binning, comparative biology and taxonomic classification.</title>
        <authorList>
            <person name="Goeker M."/>
        </authorList>
    </citation>
    <scope>NUCLEOTIDE SEQUENCE [LARGE SCALE GENOMIC DNA]</scope>
    <source>
        <strain evidence="14 15">DSM 19979</strain>
    </source>
</reference>
<dbReference type="CDD" id="cd18774">
    <property type="entry name" value="PDC2_HK_sensor"/>
    <property type="match status" value="1"/>
</dbReference>
<dbReference type="SUPFAM" id="SSF55874">
    <property type="entry name" value="ATPase domain of HSP90 chaperone/DNA topoisomerase II/histidine kinase"/>
    <property type="match status" value="1"/>
</dbReference>
<evidence type="ECO:0000259" key="12">
    <source>
        <dbReference type="PROSITE" id="PS50112"/>
    </source>
</evidence>
<feature type="transmembrane region" description="Helical" evidence="10">
    <location>
        <begin position="318"/>
        <end position="336"/>
    </location>
</feature>
<keyword evidence="10" id="KW-0472">Membrane</keyword>
<comment type="catalytic activity">
    <reaction evidence="1">
        <text>ATP + protein L-histidine = ADP + protein N-phospho-L-histidine.</text>
        <dbReference type="EC" id="2.7.13.3"/>
    </reaction>
</comment>
<protein>
    <recommendedName>
        <fullName evidence="2">histidine kinase</fullName>
        <ecNumber evidence="2">2.7.13.3</ecNumber>
    </recommendedName>
</protein>
<dbReference type="InterPro" id="IPR003594">
    <property type="entry name" value="HATPase_dom"/>
</dbReference>
<comment type="caution">
    <text evidence="14">The sequence shown here is derived from an EMBL/GenBank/DDBJ whole genome shotgun (WGS) entry which is preliminary data.</text>
</comment>
<evidence type="ECO:0000256" key="2">
    <source>
        <dbReference type="ARBA" id="ARBA00012438"/>
    </source>
</evidence>
<feature type="domain" description="PAC" evidence="13">
    <location>
        <begin position="474"/>
        <end position="526"/>
    </location>
</feature>
<dbReference type="PANTHER" id="PTHR43065:SF46">
    <property type="entry name" value="C4-DICARBOXYLATE TRANSPORT SENSOR PROTEIN DCTB"/>
    <property type="match status" value="1"/>
</dbReference>
<dbReference type="GO" id="GO:0005524">
    <property type="term" value="F:ATP binding"/>
    <property type="evidence" value="ECO:0007669"/>
    <property type="project" value="UniProtKB-KW"/>
</dbReference>
<dbReference type="SMART" id="SM00387">
    <property type="entry name" value="HATPase_c"/>
    <property type="match status" value="1"/>
</dbReference>
<keyword evidence="8" id="KW-0902">Two-component regulatory system</keyword>
<dbReference type="InterPro" id="IPR003661">
    <property type="entry name" value="HisK_dim/P_dom"/>
</dbReference>
<evidence type="ECO:0000256" key="3">
    <source>
        <dbReference type="ARBA" id="ARBA00022553"/>
    </source>
</evidence>
<name>A0A840AHB2_9PROT</name>
<dbReference type="InterPro" id="IPR000014">
    <property type="entry name" value="PAS"/>
</dbReference>
<dbReference type="Gene3D" id="3.30.450.20">
    <property type="entry name" value="PAS domain"/>
    <property type="match status" value="1"/>
</dbReference>
<dbReference type="EMBL" id="JACIDJ010000005">
    <property type="protein sequence ID" value="MBB3899554.1"/>
    <property type="molecule type" value="Genomic_DNA"/>
</dbReference>